<dbReference type="Proteomes" id="UP000583944">
    <property type="component" value="Unassembled WGS sequence"/>
</dbReference>
<dbReference type="AlphaFoldDB" id="A0A7J6Y2T5"/>
<accession>A0A7J6Y2T5</accession>
<evidence type="ECO:0000313" key="1">
    <source>
        <dbReference type="EMBL" id="KAF5220438.1"/>
    </source>
</evidence>
<gene>
    <name evidence="1" type="ORF">ECC02_006506</name>
</gene>
<dbReference type="VEuPathDB" id="TriTrypDB:ECC02_006506"/>
<evidence type="ECO:0000313" key="2">
    <source>
        <dbReference type="Proteomes" id="UP000583944"/>
    </source>
</evidence>
<proteinExistence type="predicted"/>
<organism evidence="1 2">
    <name type="scientific">Trypanosoma cruzi</name>
    <dbReference type="NCBI Taxonomy" id="5693"/>
    <lineage>
        <taxon>Eukaryota</taxon>
        <taxon>Discoba</taxon>
        <taxon>Euglenozoa</taxon>
        <taxon>Kinetoplastea</taxon>
        <taxon>Metakinetoplastina</taxon>
        <taxon>Trypanosomatida</taxon>
        <taxon>Trypanosomatidae</taxon>
        <taxon>Trypanosoma</taxon>
        <taxon>Schizotrypanum</taxon>
    </lineage>
</organism>
<sequence>MSPFPFCTPVSWTATTATTTTTVRVVFDGALEERCTHDVLWCFSLCVFLLPLFPHPHVGITFPFDVFFRHVFVLNLRQMSRNVRCPTNGFRGGCSFGCLKLLSCSIIFLWMLWCFLSFLSVSDGESMEPPSTPSTAFNAARENNFSGRRSWEAPHGSASIVGPSAAVGPKTVSACQSSVCRFCDEMRPNNTASLLHPWVLDYIRRHVLIGVITGSFEKFFRVDLALCTWLGHVPAANLFIYTDAANTSDGRHGTWIETDNALASRQLPREMLRCTGYSVGWMRAQYRFFHAFNHFSKLTGVIKDASEGVGNYCDVRWAVVMDDDSFLDLHALVRFLHRRDLYNVARTVSAAKGAKPLLLQERCKQRVGARAEELAACLSLPERWNLLQEQQRLHGDKLLGRRGEALVVGSVLWNVTTETLFNPTIVAALGPLYIGDRGWGGAGHFMNLAALRKYAQDSEGKCVQQHLIGKRLASDTALHRCLPQLGIHRSSDAVLSHCQARFLQHRLLSGDLVSMHAKRDVVPPKYLAMWRIRLHYQVLYHRNRTAYDLLMRVGACAYGYTCKVKNCGAGEDEKAVSEFLRLSENDTHMPFF</sequence>
<name>A0A7J6Y2T5_TRYCR</name>
<dbReference type="Gene3D" id="3.90.550.50">
    <property type="match status" value="1"/>
</dbReference>
<dbReference type="EMBL" id="JABDHM010000051">
    <property type="protein sequence ID" value="KAF5220438.1"/>
    <property type="molecule type" value="Genomic_DNA"/>
</dbReference>
<reference evidence="1 2" key="1">
    <citation type="journal article" date="2019" name="Genome Biol. Evol.">
        <title>Nanopore Sequencing Significantly Improves Genome Assembly of the Protozoan Parasite Trypanosoma cruzi.</title>
        <authorList>
            <person name="Diaz-Viraque F."/>
            <person name="Pita S."/>
            <person name="Greif G."/>
            <person name="de Souza R.C.M."/>
            <person name="Iraola G."/>
            <person name="Robello C."/>
        </authorList>
    </citation>
    <scope>NUCLEOTIDE SEQUENCE [LARGE SCALE GENOMIC DNA]</scope>
    <source>
        <strain evidence="1 2">Berenice</strain>
    </source>
</reference>
<dbReference type="VEuPathDB" id="TriTrypDB:BCY84_20337"/>
<comment type="caution">
    <text evidence="1">The sequence shown here is derived from an EMBL/GenBank/DDBJ whole genome shotgun (WGS) entry which is preliminary data.</text>
</comment>
<protein>
    <submittedName>
        <fullName evidence="1">Uncharacterized protein</fullName>
    </submittedName>
</protein>